<dbReference type="EMBL" id="JANLCJ010000663">
    <property type="protein sequence ID" value="MCS5737391.1"/>
    <property type="molecule type" value="Genomic_DNA"/>
</dbReference>
<gene>
    <name evidence="2" type="ORF">N1032_27030</name>
</gene>
<sequence>FEDIRRMRDEDGNNYVWTFKFLSELQDMMNDIRMTFEIEWFMPQANRSSLITLYNRYRSAQRIDPVELEDVGEDDDEDSDGPEW</sequence>
<evidence type="ECO:0000256" key="1">
    <source>
        <dbReference type="SAM" id="MobiDB-lite"/>
    </source>
</evidence>
<feature type="region of interest" description="Disordered" evidence="1">
    <location>
        <begin position="65"/>
        <end position="84"/>
    </location>
</feature>
<dbReference type="RefSeq" id="WP_259543777.1">
    <property type="nucleotide sequence ID" value="NZ_JANLCJ010000663.1"/>
</dbReference>
<name>A0ABT2HBQ4_9MICO</name>
<keyword evidence="3" id="KW-1185">Reference proteome</keyword>
<organism evidence="2 3">
    <name type="scientific">Herbiconiux daphne</name>
    <dbReference type="NCBI Taxonomy" id="2970914"/>
    <lineage>
        <taxon>Bacteria</taxon>
        <taxon>Bacillati</taxon>
        <taxon>Actinomycetota</taxon>
        <taxon>Actinomycetes</taxon>
        <taxon>Micrococcales</taxon>
        <taxon>Microbacteriaceae</taxon>
        <taxon>Herbiconiux</taxon>
    </lineage>
</organism>
<reference evidence="2" key="1">
    <citation type="submission" date="2022-08" db="EMBL/GenBank/DDBJ databases">
        <authorList>
            <person name="Deng Y."/>
            <person name="Han X.-F."/>
            <person name="Zhang Y.-Q."/>
        </authorList>
    </citation>
    <scope>NUCLEOTIDE SEQUENCE</scope>
    <source>
        <strain evidence="2">CPCC 203386</strain>
    </source>
</reference>
<evidence type="ECO:0000313" key="3">
    <source>
        <dbReference type="Proteomes" id="UP001165586"/>
    </source>
</evidence>
<feature type="compositionally biased region" description="Acidic residues" evidence="1">
    <location>
        <begin position="66"/>
        <end position="84"/>
    </location>
</feature>
<feature type="non-terminal residue" evidence="2">
    <location>
        <position position="1"/>
    </location>
</feature>
<accession>A0ABT2HBQ4</accession>
<dbReference type="Proteomes" id="UP001165586">
    <property type="component" value="Unassembled WGS sequence"/>
</dbReference>
<protein>
    <submittedName>
        <fullName evidence="2">Uncharacterized protein</fullName>
    </submittedName>
</protein>
<comment type="caution">
    <text evidence="2">The sequence shown here is derived from an EMBL/GenBank/DDBJ whole genome shotgun (WGS) entry which is preliminary data.</text>
</comment>
<proteinExistence type="predicted"/>
<evidence type="ECO:0000313" key="2">
    <source>
        <dbReference type="EMBL" id="MCS5737391.1"/>
    </source>
</evidence>